<name>A0ACB9A633_9ASTR</name>
<reference evidence="1 2" key="2">
    <citation type="journal article" date="2022" name="Mol. Ecol. Resour.">
        <title>The genomes of chicory, endive, great burdock and yacon provide insights into Asteraceae paleo-polyploidization history and plant inulin production.</title>
        <authorList>
            <person name="Fan W."/>
            <person name="Wang S."/>
            <person name="Wang H."/>
            <person name="Wang A."/>
            <person name="Jiang F."/>
            <person name="Liu H."/>
            <person name="Zhao H."/>
            <person name="Xu D."/>
            <person name="Zhang Y."/>
        </authorList>
    </citation>
    <scope>NUCLEOTIDE SEQUENCE [LARGE SCALE GENOMIC DNA]</scope>
    <source>
        <strain evidence="2">cv. Yunnan</strain>
        <tissue evidence="1">Leaves</tissue>
    </source>
</reference>
<evidence type="ECO:0000313" key="1">
    <source>
        <dbReference type="EMBL" id="KAI3705395.1"/>
    </source>
</evidence>
<accession>A0ACB9A633</accession>
<protein>
    <submittedName>
        <fullName evidence="1">Uncharacterized protein</fullName>
    </submittedName>
</protein>
<proteinExistence type="predicted"/>
<dbReference type="Proteomes" id="UP001056120">
    <property type="component" value="Linkage Group LG25"/>
</dbReference>
<evidence type="ECO:0000313" key="2">
    <source>
        <dbReference type="Proteomes" id="UP001056120"/>
    </source>
</evidence>
<reference evidence="2" key="1">
    <citation type="journal article" date="2022" name="Mol. Ecol. Resour.">
        <title>The genomes of chicory, endive, great burdock and yacon provide insights into Asteraceae palaeo-polyploidization history and plant inulin production.</title>
        <authorList>
            <person name="Fan W."/>
            <person name="Wang S."/>
            <person name="Wang H."/>
            <person name="Wang A."/>
            <person name="Jiang F."/>
            <person name="Liu H."/>
            <person name="Zhao H."/>
            <person name="Xu D."/>
            <person name="Zhang Y."/>
        </authorList>
    </citation>
    <scope>NUCLEOTIDE SEQUENCE [LARGE SCALE GENOMIC DNA]</scope>
    <source>
        <strain evidence="2">cv. Yunnan</strain>
    </source>
</reference>
<dbReference type="EMBL" id="CM042042">
    <property type="protein sequence ID" value="KAI3705395.1"/>
    <property type="molecule type" value="Genomic_DNA"/>
</dbReference>
<gene>
    <name evidence="1" type="ORF">L1987_75632</name>
</gene>
<comment type="caution">
    <text evidence="1">The sequence shown here is derived from an EMBL/GenBank/DDBJ whole genome shotgun (WGS) entry which is preliminary data.</text>
</comment>
<sequence length="113" mass="12774">MGDSRERGRDEVKRWKLQRMFEGTGIGSRTSLDVHVIWEMRQVTHFSGSSISLPSVVQICAGLSLSVAQLDMVARMHGHELANGKVDQKFKTGWSCSWMALTLEAVYYKIDQN</sequence>
<organism evidence="1 2">
    <name type="scientific">Smallanthus sonchifolius</name>
    <dbReference type="NCBI Taxonomy" id="185202"/>
    <lineage>
        <taxon>Eukaryota</taxon>
        <taxon>Viridiplantae</taxon>
        <taxon>Streptophyta</taxon>
        <taxon>Embryophyta</taxon>
        <taxon>Tracheophyta</taxon>
        <taxon>Spermatophyta</taxon>
        <taxon>Magnoliopsida</taxon>
        <taxon>eudicotyledons</taxon>
        <taxon>Gunneridae</taxon>
        <taxon>Pentapetalae</taxon>
        <taxon>asterids</taxon>
        <taxon>campanulids</taxon>
        <taxon>Asterales</taxon>
        <taxon>Asteraceae</taxon>
        <taxon>Asteroideae</taxon>
        <taxon>Heliantheae alliance</taxon>
        <taxon>Millerieae</taxon>
        <taxon>Smallanthus</taxon>
    </lineage>
</organism>
<keyword evidence="2" id="KW-1185">Reference proteome</keyword>